<dbReference type="OrthoDB" id="3800030at2759"/>
<reference evidence="1" key="1">
    <citation type="journal article" date="2020" name="Stud. Mycol.">
        <title>101 Dothideomycetes genomes: a test case for predicting lifestyles and emergence of pathogens.</title>
        <authorList>
            <person name="Haridas S."/>
            <person name="Albert R."/>
            <person name="Binder M."/>
            <person name="Bloem J."/>
            <person name="Labutti K."/>
            <person name="Salamov A."/>
            <person name="Andreopoulos B."/>
            <person name="Baker S."/>
            <person name="Barry K."/>
            <person name="Bills G."/>
            <person name="Bluhm B."/>
            <person name="Cannon C."/>
            <person name="Castanera R."/>
            <person name="Culley D."/>
            <person name="Daum C."/>
            <person name="Ezra D."/>
            <person name="Gonzalez J."/>
            <person name="Henrissat B."/>
            <person name="Kuo A."/>
            <person name="Liang C."/>
            <person name="Lipzen A."/>
            <person name="Lutzoni F."/>
            <person name="Magnuson J."/>
            <person name="Mondo S."/>
            <person name="Nolan M."/>
            <person name="Ohm R."/>
            <person name="Pangilinan J."/>
            <person name="Park H.-J."/>
            <person name="Ramirez L."/>
            <person name="Alfaro M."/>
            <person name="Sun H."/>
            <person name="Tritt A."/>
            <person name="Yoshinaga Y."/>
            <person name="Zwiers L.-H."/>
            <person name="Turgeon B."/>
            <person name="Goodwin S."/>
            <person name="Spatafora J."/>
            <person name="Crous P."/>
            <person name="Grigoriev I."/>
        </authorList>
    </citation>
    <scope>NUCLEOTIDE SEQUENCE</scope>
    <source>
        <strain evidence="1">CBS 110217</strain>
    </source>
</reference>
<evidence type="ECO:0000313" key="1">
    <source>
        <dbReference type="EMBL" id="KAF2029597.1"/>
    </source>
</evidence>
<proteinExistence type="predicted"/>
<dbReference type="Proteomes" id="UP000799777">
    <property type="component" value="Unassembled WGS sequence"/>
</dbReference>
<sequence>MFDFEDIVYDGGRPLAHGDHPFRISPRHSVSEGAMQAAGRQSSHTYRDLRSASRAYRRTHNYPKRSHNTSVCRSCHDISYNSARLARKKDVHNTLSQWHETYQTDVEAESDCGYSNLYLDDVAYRERFGIWRPGARLDEEAEDFGAWARRRVNEMRAVKEERLRQAQSENHTNSVATTLPTTPEDCTAHALLASMLTLSKRQTQYFRSKHRPLLPSIRGFAWFGEFEYAWHRNASGCWEFGYADCGWCVFPHSCCGIAYARCSCREFTDGEGRWKGPAPEERQGCALVEWVSGELWDVLVEEERRVEGLRDMFEGEMGDDWSEEWDVMSDGVSEGWSVVSEEEEFEVI</sequence>
<accession>A0A9P4LME4</accession>
<protein>
    <submittedName>
        <fullName evidence="1">Uncharacterized protein</fullName>
    </submittedName>
</protein>
<dbReference type="AlphaFoldDB" id="A0A9P4LME4"/>
<organism evidence="1 2">
    <name type="scientific">Setomelanomma holmii</name>
    <dbReference type="NCBI Taxonomy" id="210430"/>
    <lineage>
        <taxon>Eukaryota</taxon>
        <taxon>Fungi</taxon>
        <taxon>Dikarya</taxon>
        <taxon>Ascomycota</taxon>
        <taxon>Pezizomycotina</taxon>
        <taxon>Dothideomycetes</taxon>
        <taxon>Pleosporomycetidae</taxon>
        <taxon>Pleosporales</taxon>
        <taxon>Pleosporineae</taxon>
        <taxon>Phaeosphaeriaceae</taxon>
        <taxon>Setomelanomma</taxon>
    </lineage>
</organism>
<dbReference type="EMBL" id="ML978199">
    <property type="protein sequence ID" value="KAF2029597.1"/>
    <property type="molecule type" value="Genomic_DNA"/>
</dbReference>
<evidence type="ECO:0000313" key="2">
    <source>
        <dbReference type="Proteomes" id="UP000799777"/>
    </source>
</evidence>
<gene>
    <name evidence="1" type="ORF">EK21DRAFT_112807</name>
</gene>
<keyword evidence="2" id="KW-1185">Reference proteome</keyword>
<name>A0A9P4LME4_9PLEO</name>
<comment type="caution">
    <text evidence="1">The sequence shown here is derived from an EMBL/GenBank/DDBJ whole genome shotgun (WGS) entry which is preliminary data.</text>
</comment>